<evidence type="ECO:0000256" key="2">
    <source>
        <dbReference type="ARBA" id="ARBA00023043"/>
    </source>
</evidence>
<dbReference type="SMART" id="SM00248">
    <property type="entry name" value="ANK"/>
    <property type="match status" value="23"/>
</dbReference>
<name>A0ABP1R3I1_9HEXA</name>
<evidence type="ECO:0000259" key="5">
    <source>
        <dbReference type="PROSITE" id="PS50837"/>
    </source>
</evidence>
<dbReference type="PANTHER" id="PTHR24198:SF165">
    <property type="entry name" value="ANKYRIN REPEAT-CONTAINING PROTEIN-RELATED"/>
    <property type="match status" value="1"/>
</dbReference>
<dbReference type="SUPFAM" id="SSF52540">
    <property type="entry name" value="P-loop containing nucleoside triphosphate hydrolases"/>
    <property type="match status" value="1"/>
</dbReference>
<dbReference type="InterPro" id="IPR002110">
    <property type="entry name" value="Ankyrin_rpt"/>
</dbReference>
<sequence>MAGLHPPENLDDSSSSSYTRHLSVGDESCTFLEVRDVLYGCASSAKLWPKVLDIARSLQIPTECIISLKKQINTETITYSCALFEILEAWRGKFSADAKLQNLINVLERNDLADCADSLRIHFNQFDDAYVTSRLQRLKSTAKSNIWEDLPDHLKRWINNQPVLFQGQKNKLKELTAQVVSPVDEKILDELAARTIPCIINDNVPEPLEYYVHRTVTSRNILKMDVLKETCKDVFVIEGMEQHQISLLVEESTDVSGNQLVYLTVRFILLQHKPDFDQICKIALNTPVHWIKYKNETLELVTSSGSVKTLQNHIHDSQDSFNENELASKIQKVVVIADSPGMGKTCLLANIAHQIMREQPTMLVRFLVLKELVDALAKKKINMESIVKEIAEQSSQYEFGKKFVENSLTNRECVLLFDGLDEVLSSQTTIAKEILQEVAMLPSAKVFVATRPHLRNEMENTLHVFAYTMEPFNESNQINFLTEFWKKKGATPNESLRKFTQKCVTQLSSKMRDNERNIAGIPLQCRMLAETYEAQAIRCSNVGYHSDVSADSVVIVDSIFGIYDRYMNLRFEKILEQESGGNEYEIIKNVHMYFALELLFPNIAKKFKALNNLSIELHELCGLGILEATHSNSIRFVHRTFAEYLVAWLALENIINSSTNRDLLLSTIFKVTPKEVKLFNALGQLVNLESFEFDFLVICYFVNGLAKKYAPRVPAIDHNEQMLPFYIASARDNYEYIPNIVTHSAAQLNPIKISESYMRNLFYIAARYSDLELMKILCTIFDITKINFMKIEKSFPYETFTLTPLHVAIERGHYRLVEYLLKKFENIASQVPYLIHLCVRLSFSDSNSIVDNKIQIVKLLSNVNKVWIYEDGGNQTIPLMQASVHPRLFKCLLQQDDNLNTIDEDGNTLLHKIVEKTALNGKSYHQIVNAFSQQGFKLFNKPNKQQATPLHFAVARIELLRYTVEFFLSKGADLNAVDEKGDSVLFYAIQYNRSIELMSMLINLGADTKHRNYMGKNALHISVEKNNLNALKYLIETHNLNVDDEDSNGNTPLHLVAEWESWKRPELIMMLLIELGSNVNAENKLDYTPFMLAFESGKGLSLTLIKEMEKHGLNITKSVASRALTASFLRLEIDSVTHVPLDTLEYLMEKGGQVNFEFIDNLWKWGVVQEGMQRIIECTQITSELLAKSKKHGILSEHDCMELETLHKSVESKRFYEMVENKSGSFERVYVIMQHSKVSPFALEELRMWLEAARKKTHQQIFVTRNRRVKELMDSNVNVMAVVTNDVELSIKRIRDTFDENVQVVEEHELNKVSTEKQNNFVVLKCNTLATELLKKVVCLNLKCLCVCKETHDGVEGCEIVREIHDWADISSKFIKKLWFRVDSNLHNFTQLFATPNVIRQMWQLEMSDTRNLSTILEIVDYKIVHEQSTYLSNEVFIENTNCTFPFCDCPTSCKLFITFRVYYKTYFNEVVKCELEDVLPNGQKVFGIQEEIDLFALRELLNHLNVPKPCRSYFNQKLLILKEKESACKGYGKTTVEIICKLVEHLGNGEHHENLQQVAVNTLFQQLTKIVPSSSRDVEKYIHLGLLEYRKKYLVFKHDVLATYFIAEMIVDQVDSYFVNECFNEIFLNCFNEHNTPISFFRDYAEFRTKSIPSYKFRETRLFKYLDFFATKDKYKDAISTLLSNLLSPLSLHKCIHSIVNDNLVNLFEVFMKLGFDYSNAFESEDLVVLAVAHGDVPLVELVTHEYKKHNNNQLNNIKLPLIYYHEWVQTFKFQCFISVLDVAALNLHYSLFRYLNRIIDQPEMEHLVYLCVAYSNAHEQLDDRKRILKFLFENYPSLFQNPKSSYHLLAPKIHVDIIIHLINLGVNLHVTNERKKNLLHLCAEYFLTSFEYDRVVKALVERQQTELLRSRDEDQNTPLHCAVKHYELLDSTFQLLLSANVEFNAVNKYNTTVLHSAMMFGRSSARNLDLLINAGADEKVRDQYGRTVLHYAAVSGNLTALKYFILRGHDVNVTDLNGSTPLHLAVSLSKINTHEMVVLLVEYGTNVNAIDMQQKTPLDMIIGEKTLVGTKEFLIKHGAKCYESVREILEEAYRKWEWEMINKNIEKLTSLTKFDSEWVQTFKSVVTSLNLEELMENDSLDAKDFYRFVMSKEYDLKIILNLLHNTQNTEAANLLTKEVITSLYEALMSRKYSFAHFAMEIKGIYDVLQPFLNAMELIDRHQYTDKFKVLELIFMLDPEFFKSKSAEMLSPIQLALLCNHEKQFEMIELLISHKVDLNERDSNSLSPLHYAVAQEHVPPHVIEIVKLLIENGADPDAVDQHGLTFLHQAPYFLTPEIYDELIVFFDSSGRKDSIKLLTHQNHSHLHQSVVNFVPLPSSLDIFKSNGIDFNGQDNDGDSVVFLAIEGGRNAEFLSTLFEYGSDLKIPNKNQENALHVSALYGNVSALELFISFGCDVNAKNIEGRTPLHNAFLAKKNAQDIMTEHEIVVMLLKESVDVCAKDTNGKTPIDLARERLVSGKVKQKTVELLEKYSGKVPEAITSI</sequence>
<evidence type="ECO:0000256" key="3">
    <source>
        <dbReference type="PROSITE-ProRule" id="PRU00023"/>
    </source>
</evidence>
<dbReference type="PROSITE" id="PS50837">
    <property type="entry name" value="NACHT"/>
    <property type="match status" value="1"/>
</dbReference>
<dbReference type="PRINTS" id="PR01415">
    <property type="entry name" value="ANKYRIN"/>
</dbReference>
<dbReference type="InterPro" id="IPR011029">
    <property type="entry name" value="DEATH-like_dom_sf"/>
</dbReference>
<feature type="domain" description="Death" evidence="4">
    <location>
        <begin position="54"/>
        <end position="123"/>
    </location>
</feature>
<feature type="repeat" description="ANK" evidence="3">
    <location>
        <begin position="800"/>
        <end position="823"/>
    </location>
</feature>
<dbReference type="Pfam" id="PF12796">
    <property type="entry name" value="Ank_2"/>
    <property type="match status" value="4"/>
</dbReference>
<dbReference type="Gene3D" id="1.10.533.10">
    <property type="entry name" value="Death Domain, Fas"/>
    <property type="match status" value="1"/>
</dbReference>
<feature type="repeat" description="ANK" evidence="3">
    <location>
        <begin position="1951"/>
        <end position="1985"/>
    </location>
</feature>
<keyword evidence="1" id="KW-0677">Repeat</keyword>
<reference evidence="6 7" key="1">
    <citation type="submission" date="2024-08" db="EMBL/GenBank/DDBJ databases">
        <authorList>
            <person name="Cucini C."/>
            <person name="Frati F."/>
        </authorList>
    </citation>
    <scope>NUCLEOTIDE SEQUENCE [LARGE SCALE GENOMIC DNA]</scope>
</reference>
<feature type="repeat" description="ANK" evidence="3">
    <location>
        <begin position="945"/>
        <end position="979"/>
    </location>
</feature>
<evidence type="ECO:0000313" key="6">
    <source>
        <dbReference type="EMBL" id="CAL8116869.1"/>
    </source>
</evidence>
<dbReference type="Pfam" id="PF05729">
    <property type="entry name" value="NACHT"/>
    <property type="match status" value="1"/>
</dbReference>
<keyword evidence="7" id="KW-1185">Reference proteome</keyword>
<proteinExistence type="predicted"/>
<evidence type="ECO:0000313" key="7">
    <source>
        <dbReference type="Proteomes" id="UP001642540"/>
    </source>
</evidence>
<dbReference type="Gene3D" id="3.40.50.300">
    <property type="entry name" value="P-loop containing nucleotide triphosphate hydrolases"/>
    <property type="match status" value="1"/>
</dbReference>
<dbReference type="PROSITE" id="PS50297">
    <property type="entry name" value="ANK_REP_REGION"/>
    <property type="match status" value="7"/>
</dbReference>
<dbReference type="InterPro" id="IPR007111">
    <property type="entry name" value="NACHT_NTPase"/>
</dbReference>
<feature type="repeat" description="ANK" evidence="3">
    <location>
        <begin position="2019"/>
        <end position="2054"/>
    </location>
</feature>
<dbReference type="Pfam" id="PF00023">
    <property type="entry name" value="Ank"/>
    <property type="match status" value="2"/>
</dbReference>
<evidence type="ECO:0000259" key="4">
    <source>
        <dbReference type="PROSITE" id="PS50017"/>
    </source>
</evidence>
<feature type="repeat" description="ANK" evidence="3">
    <location>
        <begin position="2285"/>
        <end position="2322"/>
    </location>
</feature>
<evidence type="ECO:0008006" key="8">
    <source>
        <dbReference type="Google" id="ProtNLM"/>
    </source>
</evidence>
<evidence type="ECO:0000256" key="1">
    <source>
        <dbReference type="ARBA" id="ARBA00022737"/>
    </source>
</evidence>
<feature type="domain" description="NACHT" evidence="5">
    <location>
        <begin position="332"/>
        <end position="452"/>
    </location>
</feature>
<feature type="repeat" description="ANK" evidence="3">
    <location>
        <begin position="1916"/>
        <end position="1950"/>
    </location>
</feature>
<feature type="repeat" description="ANK" evidence="3">
    <location>
        <begin position="2431"/>
        <end position="2463"/>
    </location>
</feature>
<dbReference type="InterPro" id="IPR036770">
    <property type="entry name" value="Ankyrin_rpt-contain_sf"/>
</dbReference>
<dbReference type="PROSITE" id="PS50017">
    <property type="entry name" value="DEATH_DOMAIN"/>
    <property type="match status" value="1"/>
</dbReference>
<dbReference type="SUPFAM" id="SSF48403">
    <property type="entry name" value="Ankyrin repeat"/>
    <property type="match status" value="3"/>
</dbReference>
<dbReference type="Gene3D" id="1.25.40.20">
    <property type="entry name" value="Ankyrin repeat-containing domain"/>
    <property type="match status" value="4"/>
</dbReference>
<dbReference type="PROSITE" id="PS50088">
    <property type="entry name" value="ANK_REPEAT"/>
    <property type="match status" value="9"/>
</dbReference>
<protein>
    <recommendedName>
        <fullName evidence="8">NACHT domain-containing protein</fullName>
    </recommendedName>
</protein>
<dbReference type="Proteomes" id="UP001642540">
    <property type="component" value="Unassembled WGS sequence"/>
</dbReference>
<dbReference type="CDD" id="cd01670">
    <property type="entry name" value="Death"/>
    <property type="match status" value="1"/>
</dbReference>
<dbReference type="PANTHER" id="PTHR24198">
    <property type="entry name" value="ANKYRIN REPEAT AND PROTEIN KINASE DOMAIN-CONTAINING PROTEIN"/>
    <property type="match status" value="1"/>
</dbReference>
<accession>A0ABP1R3I1</accession>
<dbReference type="InterPro" id="IPR000488">
    <property type="entry name" value="Death_dom"/>
</dbReference>
<comment type="caution">
    <text evidence="6">The sequence shown here is derived from an EMBL/GenBank/DDBJ whole genome shotgun (WGS) entry which is preliminary data.</text>
</comment>
<organism evidence="6 7">
    <name type="scientific">Orchesella dallaii</name>
    <dbReference type="NCBI Taxonomy" id="48710"/>
    <lineage>
        <taxon>Eukaryota</taxon>
        <taxon>Metazoa</taxon>
        <taxon>Ecdysozoa</taxon>
        <taxon>Arthropoda</taxon>
        <taxon>Hexapoda</taxon>
        <taxon>Collembola</taxon>
        <taxon>Entomobryomorpha</taxon>
        <taxon>Entomobryoidea</taxon>
        <taxon>Orchesellidae</taxon>
        <taxon>Orchesellinae</taxon>
        <taxon>Orchesella</taxon>
    </lineage>
</organism>
<dbReference type="InterPro" id="IPR027417">
    <property type="entry name" value="P-loop_NTPase"/>
</dbReference>
<gene>
    <name evidence="6" type="ORF">ODALV1_LOCUS17430</name>
</gene>
<keyword evidence="2 3" id="KW-0040">ANK repeat</keyword>
<dbReference type="EMBL" id="CAXLJM020000053">
    <property type="protein sequence ID" value="CAL8116869.1"/>
    <property type="molecule type" value="Genomic_DNA"/>
</dbReference>
<feature type="repeat" description="ANK" evidence="3">
    <location>
        <begin position="1048"/>
        <end position="1084"/>
    </location>
</feature>
<feature type="repeat" description="ANK" evidence="3">
    <location>
        <begin position="1986"/>
        <end position="2018"/>
    </location>
</feature>